<feature type="transmembrane region" description="Helical" evidence="2">
    <location>
        <begin position="67"/>
        <end position="88"/>
    </location>
</feature>
<accession>A0ABQ2MYT1</accession>
<dbReference type="Proteomes" id="UP000638043">
    <property type="component" value="Unassembled WGS sequence"/>
</dbReference>
<gene>
    <name evidence="3" type="ORF">GCM10010910_07210</name>
</gene>
<dbReference type="InterPro" id="IPR046231">
    <property type="entry name" value="DUF6264"/>
</dbReference>
<keyword evidence="2" id="KW-0472">Membrane</keyword>
<reference evidence="4" key="1">
    <citation type="journal article" date="2019" name="Int. J. Syst. Evol. Microbiol.">
        <title>The Global Catalogue of Microorganisms (GCM) 10K type strain sequencing project: providing services to taxonomists for standard genome sequencing and annotation.</title>
        <authorList>
            <consortium name="The Broad Institute Genomics Platform"/>
            <consortium name="The Broad Institute Genome Sequencing Center for Infectious Disease"/>
            <person name="Wu L."/>
            <person name="Ma J."/>
        </authorList>
    </citation>
    <scope>NUCLEOTIDE SEQUENCE [LARGE SCALE GENOMIC DNA]</scope>
    <source>
        <strain evidence="4">CGMCC 4.7181</strain>
    </source>
</reference>
<evidence type="ECO:0000256" key="1">
    <source>
        <dbReference type="SAM" id="MobiDB-lite"/>
    </source>
</evidence>
<dbReference type="EMBL" id="BMMQ01000002">
    <property type="protein sequence ID" value="GGO60834.1"/>
    <property type="molecule type" value="Genomic_DNA"/>
</dbReference>
<feature type="transmembrane region" description="Helical" evidence="2">
    <location>
        <begin position="108"/>
        <end position="132"/>
    </location>
</feature>
<comment type="caution">
    <text evidence="3">The sequence shown here is derived from an EMBL/GenBank/DDBJ whole genome shotgun (WGS) entry which is preliminary data.</text>
</comment>
<evidence type="ECO:0000313" key="3">
    <source>
        <dbReference type="EMBL" id="GGO60834.1"/>
    </source>
</evidence>
<keyword evidence="2" id="KW-0812">Transmembrane</keyword>
<evidence type="ECO:0000313" key="4">
    <source>
        <dbReference type="Proteomes" id="UP000638043"/>
    </source>
</evidence>
<keyword evidence="4" id="KW-1185">Reference proteome</keyword>
<dbReference type="Pfam" id="PF19779">
    <property type="entry name" value="DUF6264"/>
    <property type="match status" value="1"/>
</dbReference>
<proteinExistence type="predicted"/>
<feature type="region of interest" description="Disordered" evidence="1">
    <location>
        <begin position="1"/>
        <end position="58"/>
    </location>
</feature>
<protein>
    <submittedName>
        <fullName evidence="3">Uncharacterized protein</fullName>
    </submittedName>
</protein>
<evidence type="ECO:0000256" key="2">
    <source>
        <dbReference type="SAM" id="Phobius"/>
    </source>
</evidence>
<keyword evidence="2" id="KW-1133">Transmembrane helix</keyword>
<dbReference type="RefSeq" id="WP_188700035.1">
    <property type="nucleotide sequence ID" value="NZ_BMMQ01000002.1"/>
</dbReference>
<name>A0ABQ2MYT1_9MICO</name>
<feature type="transmembrane region" description="Helical" evidence="2">
    <location>
        <begin position="144"/>
        <end position="167"/>
    </location>
</feature>
<sequence length="185" mass="20087">MSDERPRPQFGAYASSDEQLARSGQAPQRHVSDPALVPRDMPPEDPATPRRPGQREPVGQGTLIDRVVTIAMMAFGLYSIIGGIRVYTDPYALAAAIGMDGLELSDAGALRTAGVVAIVVMLLGWAGTVWLLWRRHTRRKSMWWIALIAGVVFTFVGALIVAVAFAMDPAVLERFASMQGIELPE</sequence>
<organism evidence="3 4">
    <name type="scientific">Microbacterium nanhaiense</name>
    <dbReference type="NCBI Taxonomy" id="1301026"/>
    <lineage>
        <taxon>Bacteria</taxon>
        <taxon>Bacillati</taxon>
        <taxon>Actinomycetota</taxon>
        <taxon>Actinomycetes</taxon>
        <taxon>Micrococcales</taxon>
        <taxon>Microbacteriaceae</taxon>
        <taxon>Microbacterium</taxon>
    </lineage>
</organism>